<dbReference type="EMBL" id="FIZY01000103">
    <property type="protein sequence ID" value="CZF86979.1"/>
    <property type="molecule type" value="Genomic_DNA"/>
</dbReference>
<gene>
    <name evidence="2" type="ORF">GMA8713_05020</name>
</gene>
<evidence type="ECO:0000313" key="2">
    <source>
        <dbReference type="EMBL" id="CZF86979.1"/>
    </source>
</evidence>
<protein>
    <submittedName>
        <fullName evidence="2">Uncharacterized protein</fullName>
    </submittedName>
</protein>
<name>A0A128FJK9_9GAMM</name>
<reference evidence="3" key="1">
    <citation type="submission" date="2016-02" db="EMBL/GenBank/DDBJ databases">
        <authorList>
            <person name="Rodrigo-Torres Lidia"/>
            <person name="Arahal R.David."/>
        </authorList>
    </citation>
    <scope>NUCLEOTIDE SEQUENCE [LARGE SCALE GENOMIC DNA]</scope>
    <source>
        <strain evidence="3">CECT 8713</strain>
    </source>
</reference>
<sequence>MTRFYSHYYLVWHRKLASRHSYYLYVFVMHTQLLSHSHMLMQLDLKKNKLQLWNVLLSYLHRKLFDICWLSLGYGINLNGESKYLFQLCNQNYLLSIK</sequence>
<dbReference type="AlphaFoldDB" id="A0A128FJK9"/>
<dbReference type="Proteomes" id="UP000073601">
    <property type="component" value="Unassembled WGS sequence"/>
</dbReference>
<accession>A0A128FJK9</accession>
<feature type="transmembrane region" description="Helical" evidence="1">
    <location>
        <begin position="22"/>
        <end position="41"/>
    </location>
</feature>
<keyword evidence="1" id="KW-0472">Membrane</keyword>
<keyword evidence="1" id="KW-1133">Transmembrane helix</keyword>
<evidence type="ECO:0000313" key="3">
    <source>
        <dbReference type="Proteomes" id="UP000073601"/>
    </source>
</evidence>
<keyword evidence="3" id="KW-1185">Reference proteome</keyword>
<organism evidence="2 3">
    <name type="scientific">Grimontia marina</name>
    <dbReference type="NCBI Taxonomy" id="646534"/>
    <lineage>
        <taxon>Bacteria</taxon>
        <taxon>Pseudomonadati</taxon>
        <taxon>Pseudomonadota</taxon>
        <taxon>Gammaproteobacteria</taxon>
        <taxon>Vibrionales</taxon>
        <taxon>Vibrionaceae</taxon>
        <taxon>Grimontia</taxon>
    </lineage>
</organism>
<keyword evidence="1" id="KW-0812">Transmembrane</keyword>
<evidence type="ECO:0000256" key="1">
    <source>
        <dbReference type="SAM" id="Phobius"/>
    </source>
</evidence>
<proteinExistence type="predicted"/>